<dbReference type="EMBL" id="CAXKWB010002009">
    <property type="protein sequence ID" value="CAL4066019.1"/>
    <property type="molecule type" value="Genomic_DNA"/>
</dbReference>
<gene>
    <name evidence="1" type="ORF">MNOR_LOCUS5266</name>
</gene>
<keyword evidence="2" id="KW-1185">Reference proteome</keyword>
<reference evidence="1 2" key="1">
    <citation type="submission" date="2024-05" db="EMBL/GenBank/DDBJ databases">
        <authorList>
            <person name="Wallberg A."/>
        </authorList>
    </citation>
    <scope>NUCLEOTIDE SEQUENCE [LARGE SCALE GENOMIC DNA]</scope>
</reference>
<dbReference type="Proteomes" id="UP001497623">
    <property type="component" value="Unassembled WGS sequence"/>
</dbReference>
<feature type="non-terminal residue" evidence="1">
    <location>
        <position position="102"/>
    </location>
</feature>
<accession>A0AAV2PXT6</accession>
<name>A0AAV2PXT6_MEGNR</name>
<comment type="caution">
    <text evidence="1">The sequence shown here is derived from an EMBL/GenBank/DDBJ whole genome shotgun (WGS) entry which is preliminary data.</text>
</comment>
<evidence type="ECO:0000313" key="1">
    <source>
        <dbReference type="EMBL" id="CAL4066019.1"/>
    </source>
</evidence>
<evidence type="ECO:0000313" key="2">
    <source>
        <dbReference type="Proteomes" id="UP001497623"/>
    </source>
</evidence>
<protein>
    <submittedName>
        <fullName evidence="1">Uncharacterized protein</fullName>
    </submittedName>
</protein>
<organism evidence="1 2">
    <name type="scientific">Meganyctiphanes norvegica</name>
    <name type="common">Northern krill</name>
    <name type="synonym">Thysanopoda norvegica</name>
    <dbReference type="NCBI Taxonomy" id="48144"/>
    <lineage>
        <taxon>Eukaryota</taxon>
        <taxon>Metazoa</taxon>
        <taxon>Ecdysozoa</taxon>
        <taxon>Arthropoda</taxon>
        <taxon>Crustacea</taxon>
        <taxon>Multicrustacea</taxon>
        <taxon>Malacostraca</taxon>
        <taxon>Eumalacostraca</taxon>
        <taxon>Eucarida</taxon>
        <taxon>Euphausiacea</taxon>
        <taxon>Euphausiidae</taxon>
        <taxon>Meganyctiphanes</taxon>
    </lineage>
</organism>
<proteinExistence type="predicted"/>
<sequence>MCARVTTLADLVMQLERLQNCQSDAERDEPMFSTLTLGHIVSVLSSVAEDYKQETSVKKGACAPLPSTRNVDTLNTAITIFSHHTYIETHLFKLKLLLRETQ</sequence>
<dbReference type="AlphaFoldDB" id="A0AAV2PXT6"/>